<organism evidence="1 2">
    <name type="scientific">Streptococcus suis</name>
    <dbReference type="NCBI Taxonomy" id="1307"/>
    <lineage>
        <taxon>Bacteria</taxon>
        <taxon>Bacillati</taxon>
        <taxon>Bacillota</taxon>
        <taxon>Bacilli</taxon>
        <taxon>Lactobacillales</taxon>
        <taxon>Streptococcaceae</taxon>
        <taxon>Streptococcus</taxon>
    </lineage>
</organism>
<dbReference type="EMBL" id="FIJK01000064">
    <property type="protein sequence ID" value="CYW61984.1"/>
    <property type="molecule type" value="Genomic_DNA"/>
</dbReference>
<evidence type="ECO:0000313" key="2">
    <source>
        <dbReference type="Proteomes" id="UP000069526"/>
    </source>
</evidence>
<dbReference type="AlphaFoldDB" id="A0A0Z8QD69"/>
<protein>
    <submittedName>
        <fullName evidence="1">Uncharacterized protein</fullName>
    </submittedName>
</protein>
<gene>
    <name evidence="1" type="ORF">ERS132539_02029</name>
</gene>
<dbReference type="Proteomes" id="UP000069526">
    <property type="component" value="Unassembled WGS sequence"/>
</dbReference>
<proteinExistence type="predicted"/>
<sequence>MKQYFKQFEEKLQITEEKLDILSEWHIAKGHKGAAEIAEECRKAVTSLWMEFYKLSVAYKEAEVSHKDYLENNVKYVLERVAAQDNMEKSINETLKRPRQTLFELLNTISRKTVNINQEASDEQFVYNYLLELVKKDREAVYD</sequence>
<dbReference type="RefSeq" id="WP_044766579.1">
    <property type="nucleotide sequence ID" value="NZ_CEIH01000023.1"/>
</dbReference>
<reference evidence="1 2" key="1">
    <citation type="submission" date="2016-02" db="EMBL/GenBank/DDBJ databases">
        <authorList>
            <consortium name="Pathogen Informatics"/>
        </authorList>
    </citation>
    <scope>NUCLEOTIDE SEQUENCE [LARGE SCALE GENOMIC DNA]</scope>
    <source>
        <strain evidence="1 2">SS1013</strain>
    </source>
</reference>
<name>A0A0Z8QD69_STRSU</name>
<accession>A0A0Z8QD69</accession>
<evidence type="ECO:0000313" key="1">
    <source>
        <dbReference type="EMBL" id="CYW61984.1"/>
    </source>
</evidence>